<feature type="region of interest" description="Disordered" evidence="2">
    <location>
        <begin position="415"/>
        <end position="467"/>
    </location>
</feature>
<dbReference type="Proteomes" id="UP000030754">
    <property type="component" value="Unassembled WGS sequence"/>
</dbReference>
<reference evidence="3" key="2">
    <citation type="submission" date="2013-10" db="EMBL/GenBank/DDBJ databases">
        <authorList>
            <person name="Aslett M."/>
        </authorList>
    </citation>
    <scope>NUCLEOTIDE SEQUENCE [LARGE SCALE GENOMIC DNA]</scope>
    <source>
        <strain evidence="3">Houghton</strain>
    </source>
</reference>
<evidence type="ECO:0000313" key="4">
    <source>
        <dbReference type="Proteomes" id="UP000030754"/>
    </source>
</evidence>
<keyword evidence="4" id="KW-1185">Reference proteome</keyword>
<feature type="compositionally biased region" description="Low complexity" evidence="2">
    <location>
        <begin position="450"/>
        <end position="467"/>
    </location>
</feature>
<name>U6MSR6_9EIME</name>
<keyword evidence="1" id="KW-0175">Coiled coil</keyword>
<dbReference type="RefSeq" id="XP_013435508.1">
    <property type="nucleotide sequence ID" value="XM_013580054.1"/>
</dbReference>
<proteinExistence type="predicted"/>
<dbReference type="VEuPathDB" id="ToxoDB:ENH_00029920"/>
<feature type="compositionally biased region" description="Low complexity" evidence="2">
    <location>
        <begin position="415"/>
        <end position="429"/>
    </location>
</feature>
<feature type="region of interest" description="Disordered" evidence="2">
    <location>
        <begin position="255"/>
        <end position="290"/>
    </location>
</feature>
<feature type="compositionally biased region" description="Low complexity" evidence="2">
    <location>
        <begin position="23"/>
        <end position="35"/>
    </location>
</feature>
<feature type="compositionally biased region" description="Low complexity" evidence="2">
    <location>
        <begin position="624"/>
        <end position="643"/>
    </location>
</feature>
<dbReference type="EMBL" id="HG724016">
    <property type="protein sequence ID" value="CDJ67041.1"/>
    <property type="molecule type" value="Genomic_DNA"/>
</dbReference>
<protein>
    <submittedName>
        <fullName evidence="3">Uncharacterized protein</fullName>
    </submittedName>
</protein>
<feature type="region of interest" description="Disordered" evidence="2">
    <location>
        <begin position="606"/>
        <end position="684"/>
    </location>
</feature>
<feature type="compositionally biased region" description="Basic and acidic residues" evidence="2">
    <location>
        <begin position="611"/>
        <end position="623"/>
    </location>
</feature>
<gene>
    <name evidence="3" type="ORF">ENH_00029920</name>
</gene>
<evidence type="ECO:0000256" key="2">
    <source>
        <dbReference type="SAM" id="MobiDB-lite"/>
    </source>
</evidence>
<feature type="region of interest" description="Disordered" evidence="2">
    <location>
        <begin position="1"/>
        <end position="35"/>
    </location>
</feature>
<evidence type="ECO:0000256" key="1">
    <source>
        <dbReference type="SAM" id="Coils"/>
    </source>
</evidence>
<sequence length="684" mass="74929">MARKGPPTPGSLSRGHLGGNSDGSAAGLSEGLPGGPSSQLSSRLALVRYLLYQVRTSRSAYYPESSSVGGAPTSGSAFGHIWGASEKAAGDSAADIAAAGAAGLADALDPSVPVSVLLQSVAVPKLPPNIAASDCPPAARTSPLRGPAAAAAATSWPSWGSLAAATTASASREGYEALELYLCERLLPLLDSALAALCNFVEKLQADTNQYEQQQQHLQQQLLQQQRRRLLHEQQQDDEGEEQQPQVGTELDIQQEEDERIGERQQHQAQYDRDEQPQHPDTNSVEERVPNPRLLLGKGLKARFDPLVWLAQYLLRHSKAADKYEAATSNSSTSSSTAATATATIAVRKDTLTNAKAAAPEAAARVVRGEHLCHSELPLLAAVARQVREERSWRALEAVKPQMQIYIQNYLQQQQQQEQQQHNPQGLQQSGHEGEGEYSQRQQLKDLQRQQEQQQQQQHPEQQQQQQCPLTVEDLHFALQALDALWGLDEQQGLFAAVAGADDETETDPWSLPSSSRGSSHSSRLLLLPLHNPSHTTSANNSNSTSSNGIVGACIGVPLEVADSNNITFPEFWRFVDACLLACTPLKQAAFNYAFQTLANARRQQQQQDKQQQEQRQQEKQQLEKQQLVQQQQEKTRQQLLGQDQKMLQEEAEVESGLSPDVLPSQNSSEDETPEAEQQQQQQQ</sequence>
<accession>U6MSR6</accession>
<feature type="compositionally biased region" description="Basic and acidic residues" evidence="2">
    <location>
        <begin position="261"/>
        <end position="278"/>
    </location>
</feature>
<reference evidence="3" key="1">
    <citation type="submission" date="2013-10" db="EMBL/GenBank/DDBJ databases">
        <title>Genomic analysis of the causative agents of coccidiosis in chickens.</title>
        <authorList>
            <person name="Reid A.J."/>
            <person name="Blake D."/>
            <person name="Billington K."/>
            <person name="Browne H."/>
            <person name="Dunn M."/>
            <person name="Hung S."/>
            <person name="Kawahara F."/>
            <person name="Miranda-Saavedra D."/>
            <person name="Mourier T."/>
            <person name="Nagra H."/>
            <person name="Otto T.D."/>
            <person name="Rawlings N."/>
            <person name="Sanchez A."/>
            <person name="Sanders M."/>
            <person name="Subramaniam C."/>
            <person name="Tay Y."/>
            <person name="Dear P."/>
            <person name="Doerig C."/>
            <person name="Gruber A."/>
            <person name="Parkinson J."/>
            <person name="Shirley M."/>
            <person name="Wan K.L."/>
            <person name="Berriman M."/>
            <person name="Tomley F."/>
            <person name="Pain A."/>
        </authorList>
    </citation>
    <scope>NUCLEOTIDE SEQUENCE [LARGE SCALE GENOMIC DNA]</scope>
    <source>
        <strain evidence="3">Houghton</strain>
    </source>
</reference>
<dbReference type="AlphaFoldDB" id="U6MSR6"/>
<organism evidence="3 4">
    <name type="scientific">Eimeria necatrix</name>
    <dbReference type="NCBI Taxonomy" id="51315"/>
    <lineage>
        <taxon>Eukaryota</taxon>
        <taxon>Sar</taxon>
        <taxon>Alveolata</taxon>
        <taxon>Apicomplexa</taxon>
        <taxon>Conoidasida</taxon>
        <taxon>Coccidia</taxon>
        <taxon>Eucoccidiorida</taxon>
        <taxon>Eimeriorina</taxon>
        <taxon>Eimeriidae</taxon>
        <taxon>Eimeria</taxon>
    </lineage>
</organism>
<dbReference type="GeneID" id="25473157"/>
<feature type="coiled-coil region" evidence="1">
    <location>
        <begin position="201"/>
        <end position="228"/>
    </location>
</feature>
<evidence type="ECO:0000313" key="3">
    <source>
        <dbReference type="EMBL" id="CDJ67041.1"/>
    </source>
</evidence>
<dbReference type="OrthoDB" id="348477at2759"/>